<organism evidence="6 7">
    <name type="scientific">Synchytrium microbalum</name>
    <dbReference type="NCBI Taxonomy" id="1806994"/>
    <lineage>
        <taxon>Eukaryota</taxon>
        <taxon>Fungi</taxon>
        <taxon>Fungi incertae sedis</taxon>
        <taxon>Chytridiomycota</taxon>
        <taxon>Chytridiomycota incertae sedis</taxon>
        <taxon>Chytridiomycetes</taxon>
        <taxon>Synchytriales</taxon>
        <taxon>Synchytriaceae</taxon>
        <taxon>Synchytrium</taxon>
    </lineage>
</organism>
<dbReference type="InterPro" id="IPR000789">
    <property type="entry name" value="Cyclin-dep_kinase_reg-sub"/>
</dbReference>
<dbReference type="SUPFAM" id="SSF55637">
    <property type="entry name" value="Cell cycle regulatory proteins"/>
    <property type="match status" value="1"/>
</dbReference>
<gene>
    <name evidence="6" type="ORF">SmJEL517_g02734</name>
</gene>
<evidence type="ECO:0000256" key="1">
    <source>
        <dbReference type="ARBA" id="ARBA00007782"/>
    </source>
</evidence>
<evidence type="ECO:0000256" key="2">
    <source>
        <dbReference type="ARBA" id="ARBA00022618"/>
    </source>
</evidence>
<evidence type="ECO:0000256" key="5">
    <source>
        <dbReference type="SAM" id="MobiDB-lite"/>
    </source>
</evidence>
<comment type="function">
    <text evidence="4">Binds to the catalytic subunit of the cyclin dependent kinases and is essential for their biological function.</text>
</comment>
<dbReference type="FunFam" id="3.30.170.10:FF:000001">
    <property type="entry name" value="Cyclin-dependent kinases regulatory subunit"/>
    <property type="match status" value="1"/>
</dbReference>
<reference evidence="6 7" key="1">
    <citation type="journal article" date="2019" name="Sci. Rep.">
        <title>Comparative genomics of chytrid fungi reveal insights into the obligate biotrophic and pathogenic lifestyle of Synchytrium endobioticum.</title>
        <authorList>
            <person name="van de Vossenberg B.T.L.H."/>
            <person name="Warris S."/>
            <person name="Nguyen H.D.T."/>
            <person name="van Gent-Pelzer M.P.E."/>
            <person name="Joly D.L."/>
            <person name="van de Geest H.C."/>
            <person name="Bonants P.J.M."/>
            <person name="Smith D.S."/>
            <person name="Levesque C.A."/>
            <person name="van der Lee T.A.J."/>
        </authorList>
    </citation>
    <scope>NUCLEOTIDE SEQUENCE [LARGE SCALE GENOMIC DNA]</scope>
    <source>
        <strain evidence="6 7">JEL517</strain>
    </source>
</reference>
<dbReference type="PRINTS" id="PR00296">
    <property type="entry name" value="CYCLINKINASE"/>
</dbReference>
<protein>
    <recommendedName>
        <fullName evidence="4">Cyclin-dependent kinases regulatory subunit</fullName>
    </recommendedName>
</protein>
<keyword evidence="3 4" id="KW-0131">Cell cycle</keyword>
<dbReference type="PANTHER" id="PTHR23415">
    <property type="entry name" value="CYCLIN-DEPENDENT KINASES REGULATORY SUBUNIT/60S RIBOSOME SUBUNIT BIOGENESIS PROTEIN NIP7"/>
    <property type="match status" value="1"/>
</dbReference>
<dbReference type="Proteomes" id="UP000319731">
    <property type="component" value="Unassembled WGS sequence"/>
</dbReference>
<dbReference type="GO" id="GO:0051301">
    <property type="term" value="P:cell division"/>
    <property type="evidence" value="ECO:0007669"/>
    <property type="project" value="UniProtKB-UniRule"/>
</dbReference>
<evidence type="ECO:0000256" key="4">
    <source>
        <dbReference type="RuleBase" id="RU311113"/>
    </source>
</evidence>
<dbReference type="STRING" id="1806994.A0A507C0V9"/>
<comment type="caution">
    <text evidence="6">The sequence shown here is derived from an EMBL/GenBank/DDBJ whole genome shotgun (WGS) entry which is preliminary data.</text>
</comment>
<dbReference type="Pfam" id="PF01111">
    <property type="entry name" value="CKS"/>
    <property type="match status" value="1"/>
</dbReference>
<keyword evidence="7" id="KW-1185">Reference proteome</keyword>
<sequence length="116" mass="13311">MSTKDMAQQKYADIQKYEDEIYYSPRYADETHEYRHVALPKQLAKYVPQGRLMAEQEWRGLGVKQSQGWAHYMIHNPEPHILLFRRDKDPDPAAIPTATGSQPVKDAKSRVGGLVA</sequence>
<dbReference type="AlphaFoldDB" id="A0A507C0V9"/>
<dbReference type="GO" id="GO:0016538">
    <property type="term" value="F:cyclin-dependent protein serine/threonine kinase regulator activity"/>
    <property type="evidence" value="ECO:0007669"/>
    <property type="project" value="InterPro"/>
</dbReference>
<dbReference type="RefSeq" id="XP_031025405.1">
    <property type="nucleotide sequence ID" value="XM_031168662.1"/>
</dbReference>
<dbReference type="GeneID" id="42003959"/>
<evidence type="ECO:0000313" key="7">
    <source>
        <dbReference type="Proteomes" id="UP000319731"/>
    </source>
</evidence>
<dbReference type="InterPro" id="IPR036858">
    <property type="entry name" value="Cyclin-dep_kinase_reg-sub_sf"/>
</dbReference>
<proteinExistence type="inferred from homology"/>
<dbReference type="Gene3D" id="3.30.170.10">
    <property type="entry name" value="Cyclin-dependent kinase, regulatory subunit"/>
    <property type="match status" value="1"/>
</dbReference>
<comment type="similarity">
    <text evidence="1 4">Belongs to the CKS family.</text>
</comment>
<accession>A0A507C0V9</accession>
<evidence type="ECO:0000256" key="3">
    <source>
        <dbReference type="ARBA" id="ARBA00023306"/>
    </source>
</evidence>
<evidence type="ECO:0000313" key="6">
    <source>
        <dbReference type="EMBL" id="TPX34727.1"/>
    </source>
</evidence>
<dbReference type="PROSITE" id="PS00945">
    <property type="entry name" value="CKS_2"/>
    <property type="match status" value="1"/>
</dbReference>
<dbReference type="SMART" id="SM01084">
    <property type="entry name" value="CKS"/>
    <property type="match status" value="1"/>
</dbReference>
<keyword evidence="2 4" id="KW-0132">Cell division</keyword>
<name>A0A507C0V9_9FUNG</name>
<dbReference type="EMBL" id="QEAO01000012">
    <property type="protein sequence ID" value="TPX34727.1"/>
    <property type="molecule type" value="Genomic_DNA"/>
</dbReference>
<feature type="region of interest" description="Disordered" evidence="5">
    <location>
        <begin position="88"/>
        <end position="116"/>
    </location>
</feature>
<dbReference type="OrthoDB" id="440676at2759"/>